<dbReference type="InterPro" id="IPR005152">
    <property type="entry name" value="Lipase_secreted"/>
</dbReference>
<dbReference type="Gene3D" id="3.40.50.1820">
    <property type="entry name" value="alpha/beta hydrolase"/>
    <property type="match status" value="1"/>
</dbReference>
<protein>
    <submittedName>
        <fullName evidence="3">Triacylglycerol lipase</fullName>
    </submittedName>
</protein>
<organism evidence="3 4">
    <name type="scientific">Nocardia arthritidis</name>
    <dbReference type="NCBI Taxonomy" id="228602"/>
    <lineage>
        <taxon>Bacteria</taxon>
        <taxon>Bacillati</taxon>
        <taxon>Actinomycetota</taxon>
        <taxon>Actinomycetes</taxon>
        <taxon>Mycobacteriales</taxon>
        <taxon>Nocardiaceae</taxon>
        <taxon>Nocardia</taxon>
    </lineage>
</organism>
<name>A0A6G9YLU2_9NOCA</name>
<proteinExistence type="predicted"/>
<reference evidence="3 4" key="1">
    <citation type="journal article" date="2019" name="ACS Chem. Biol.">
        <title>Identification and Mobilization of a Cryptic Antibiotic Biosynthesis Gene Locus from a Human-Pathogenic Nocardia Isolate.</title>
        <authorList>
            <person name="Herisse M."/>
            <person name="Ishida K."/>
            <person name="Porter J.L."/>
            <person name="Howden B."/>
            <person name="Hertweck C."/>
            <person name="Stinear T.P."/>
            <person name="Pidot S.J."/>
        </authorList>
    </citation>
    <scope>NUCLEOTIDE SEQUENCE [LARGE SCALE GENOMIC DNA]</scope>
    <source>
        <strain evidence="3 4">AUSMDU00012717</strain>
    </source>
</reference>
<dbReference type="RefSeq" id="WP_167476457.1">
    <property type="nucleotide sequence ID" value="NZ_CP046172.1"/>
</dbReference>
<evidence type="ECO:0000313" key="4">
    <source>
        <dbReference type="Proteomes" id="UP000503540"/>
    </source>
</evidence>
<keyword evidence="4" id="KW-1185">Reference proteome</keyword>
<sequence length="428" mass="45719">MRVREVLSKLVFTIVAAVVCLSLGVAPAAAEPMILPPPATPPPLPETDPFYSPAPELFVDLQPGQIIAARGVQIAESSAIPIDADAWQLSFRSTNTRDEPIAAVTTVIKPRGFQPDRPLLAFQVAEDSLGRWCAPSYQLQLSSVPGFVNGSMVIPIDTLFGYQSLNRGWALNIPDYQGLQEAFGAGPLNGRITLDSIRAAENFAPMQLPGSATRVGIAGYSGGSIPTGFAAELHRGYAPELRVVGVAEGGVLANIGTVLRFDNGQLGAGMIFAGVLGAAREYPSLARYIDQHINPFGKQLAQAKSGLCLSYQNYTVPFLNYVGLFDDNPFENPDAVQVINALAMGAAVPDMPMYIYHANPDWLMPVGMVNALVDTYCRAPESSIDYTRYHIAEHMTGGVRGPGPAIDWLADRFAGIPAAPGCRIHDVA</sequence>
<dbReference type="Pfam" id="PF03583">
    <property type="entry name" value="LIP"/>
    <property type="match status" value="1"/>
</dbReference>
<dbReference type="PANTHER" id="PTHR34853:SF5">
    <property type="entry name" value="LIP-DOMAIN-CONTAINING PROTEIN-RELATED"/>
    <property type="match status" value="1"/>
</dbReference>
<dbReference type="SUPFAM" id="SSF53474">
    <property type="entry name" value="alpha/beta-Hydrolases"/>
    <property type="match status" value="1"/>
</dbReference>
<feature type="signal peptide" evidence="2">
    <location>
        <begin position="1"/>
        <end position="30"/>
    </location>
</feature>
<evidence type="ECO:0000256" key="2">
    <source>
        <dbReference type="SAM" id="SignalP"/>
    </source>
</evidence>
<dbReference type="PIRSF" id="PIRSF029171">
    <property type="entry name" value="Esterase_LipA"/>
    <property type="match status" value="1"/>
</dbReference>
<dbReference type="Gene3D" id="1.10.260.130">
    <property type="match status" value="1"/>
</dbReference>
<accession>A0A6G9YLU2</accession>
<dbReference type="AlphaFoldDB" id="A0A6G9YLU2"/>
<feature type="chain" id="PRO_5039518014" evidence="2">
    <location>
        <begin position="31"/>
        <end position="428"/>
    </location>
</feature>
<dbReference type="KEGG" id="nah:F5544_30765"/>
<evidence type="ECO:0000313" key="3">
    <source>
        <dbReference type="EMBL" id="QIS13996.1"/>
    </source>
</evidence>
<dbReference type="EMBL" id="CP046172">
    <property type="protein sequence ID" value="QIS13996.1"/>
    <property type="molecule type" value="Genomic_DNA"/>
</dbReference>
<dbReference type="Proteomes" id="UP000503540">
    <property type="component" value="Chromosome"/>
</dbReference>
<dbReference type="InterPro" id="IPR029058">
    <property type="entry name" value="AB_hydrolase_fold"/>
</dbReference>
<gene>
    <name evidence="3" type="ORF">F5544_30765</name>
</gene>
<dbReference type="GO" id="GO:0004806">
    <property type="term" value="F:triacylglycerol lipase activity"/>
    <property type="evidence" value="ECO:0007669"/>
    <property type="project" value="InterPro"/>
</dbReference>
<dbReference type="PANTHER" id="PTHR34853">
    <property type="match status" value="1"/>
</dbReference>
<keyword evidence="2" id="KW-0732">Signal</keyword>
<dbReference type="GO" id="GO:0016042">
    <property type="term" value="P:lipid catabolic process"/>
    <property type="evidence" value="ECO:0007669"/>
    <property type="project" value="InterPro"/>
</dbReference>
<evidence type="ECO:0000256" key="1">
    <source>
        <dbReference type="ARBA" id="ARBA00022801"/>
    </source>
</evidence>
<keyword evidence="1" id="KW-0378">Hydrolase</keyword>